<dbReference type="RefSeq" id="WP_179666670.1">
    <property type="nucleotide sequence ID" value="NZ_JACCFP010000001.1"/>
</dbReference>
<evidence type="ECO:0000256" key="2">
    <source>
        <dbReference type="SAM" id="Phobius"/>
    </source>
</evidence>
<evidence type="ECO:0000313" key="3">
    <source>
        <dbReference type="EMBL" id="NYJ00024.1"/>
    </source>
</evidence>
<evidence type="ECO:0000256" key="1">
    <source>
        <dbReference type="SAM" id="MobiDB-lite"/>
    </source>
</evidence>
<name>A0A853BY91_9ACTN</name>
<feature type="region of interest" description="Disordered" evidence="1">
    <location>
        <begin position="61"/>
        <end position="112"/>
    </location>
</feature>
<dbReference type="Proteomes" id="UP000530424">
    <property type="component" value="Unassembled WGS sequence"/>
</dbReference>
<comment type="caution">
    <text evidence="3">The sequence shown here is derived from an EMBL/GenBank/DDBJ whole genome shotgun (WGS) entry which is preliminary data.</text>
</comment>
<gene>
    <name evidence="3" type="ORF">HNR19_000722</name>
</gene>
<keyword evidence="2" id="KW-0812">Transmembrane</keyword>
<dbReference type="EMBL" id="JACCFP010000001">
    <property type="protein sequence ID" value="NYJ00024.1"/>
    <property type="molecule type" value="Genomic_DNA"/>
</dbReference>
<accession>A0A853BY91</accession>
<evidence type="ECO:0000313" key="4">
    <source>
        <dbReference type="Proteomes" id="UP000530424"/>
    </source>
</evidence>
<reference evidence="3 4" key="1">
    <citation type="submission" date="2020-07" db="EMBL/GenBank/DDBJ databases">
        <title>Sequencing the genomes of 1000 actinobacteria strains.</title>
        <authorList>
            <person name="Klenk H.-P."/>
        </authorList>
    </citation>
    <scope>NUCLEOTIDE SEQUENCE [LARGE SCALE GENOMIC DNA]</scope>
    <source>
        <strain evidence="3 4">DSM 103833</strain>
    </source>
</reference>
<organism evidence="3 4">
    <name type="scientific">Nocardioides thalensis</name>
    <dbReference type="NCBI Taxonomy" id="1914755"/>
    <lineage>
        <taxon>Bacteria</taxon>
        <taxon>Bacillati</taxon>
        <taxon>Actinomycetota</taxon>
        <taxon>Actinomycetes</taxon>
        <taxon>Propionibacteriales</taxon>
        <taxon>Nocardioidaceae</taxon>
        <taxon>Nocardioides</taxon>
    </lineage>
</organism>
<sequence>MTIPEGRLSDSARARRRAELMEAITSDDRGRRWIAPVAAAAVVAVVGGAAYGVTALRGSGPGEAEPAGSGSGSVGETVASETQAAPTTSAPTEEACESEAPGSARRMMGQSMRQQMADYREQLPVVQGFRDVLAAHLDPRGEHLERKASNVQSSGSACSLTALGTKVGWATPGASGLGMVQVEVSTGGDLTQVHMAHGGWRRLPVDVAGIASAEQVQYDGGFAVQVVRDDGLTVAIDANLLFGNNSLEPIDAFPFGVAELVETAADPALKLP</sequence>
<keyword evidence="4" id="KW-1185">Reference proteome</keyword>
<feature type="compositionally biased region" description="Low complexity" evidence="1">
    <location>
        <begin position="79"/>
        <end position="112"/>
    </location>
</feature>
<protein>
    <submittedName>
        <fullName evidence="3">Uncharacterized protein</fullName>
    </submittedName>
</protein>
<dbReference type="AlphaFoldDB" id="A0A853BY91"/>
<keyword evidence="2" id="KW-0472">Membrane</keyword>
<feature type="transmembrane region" description="Helical" evidence="2">
    <location>
        <begin position="33"/>
        <end position="53"/>
    </location>
</feature>
<proteinExistence type="predicted"/>
<keyword evidence="2" id="KW-1133">Transmembrane helix</keyword>